<dbReference type="AlphaFoldDB" id="A0A1I2TL79"/>
<organism evidence="2 3">
    <name type="scientific">Methylobacterium gossipiicola</name>
    <dbReference type="NCBI Taxonomy" id="582675"/>
    <lineage>
        <taxon>Bacteria</taxon>
        <taxon>Pseudomonadati</taxon>
        <taxon>Pseudomonadota</taxon>
        <taxon>Alphaproteobacteria</taxon>
        <taxon>Hyphomicrobiales</taxon>
        <taxon>Methylobacteriaceae</taxon>
        <taxon>Methylobacterium</taxon>
    </lineage>
</organism>
<dbReference type="PANTHER" id="PTHR46609:SF6">
    <property type="entry name" value="EXONUCLEASE, PHAGE-TYPE_RECB, C-TERMINAL DOMAIN-CONTAINING PROTEIN-RELATED"/>
    <property type="match status" value="1"/>
</dbReference>
<proteinExistence type="predicted"/>
<dbReference type="Pfam" id="PF09588">
    <property type="entry name" value="YqaJ"/>
    <property type="match status" value="1"/>
</dbReference>
<dbReference type="EMBL" id="FOPM01000007">
    <property type="protein sequence ID" value="SFG65630.1"/>
    <property type="molecule type" value="Genomic_DNA"/>
</dbReference>
<dbReference type="STRING" id="582675.SAMN05192565_107189"/>
<dbReference type="RefSeq" id="WP_091970927.1">
    <property type="nucleotide sequence ID" value="NZ_FOPM01000007.1"/>
</dbReference>
<sequence length="239" mass="26500">MEMIANAGRASSSVRIHADLFQGTDEWLAARCGMLTASEMKLILTPTFKAAKNEKERAHLYELLAQRITQHVEPRYISDDMLRGQEDEVEALTIYSRHYAPTECVGFITNDKWGFTLGYSPDGLVGSDGLVEVKSRLQKYQIETFVVHVAEGTIPSDYLLQIQTGLLVSERSWCDLVSYSGGLPMAVMRVYPDDTVQSAIVAAASDFEKRLAEAHDRYLGAVAASKAVPTVRPVRDIVL</sequence>
<dbReference type="OrthoDB" id="1245848at2"/>
<evidence type="ECO:0000313" key="2">
    <source>
        <dbReference type="EMBL" id="SFG65630.1"/>
    </source>
</evidence>
<dbReference type="InterPro" id="IPR011604">
    <property type="entry name" value="PDDEXK-like_dom_sf"/>
</dbReference>
<gene>
    <name evidence="2" type="ORF">SAMN05192565_107189</name>
</gene>
<keyword evidence="3" id="KW-1185">Reference proteome</keyword>
<dbReference type="CDD" id="cd22343">
    <property type="entry name" value="PDDEXK_lambda_exonuclease-like"/>
    <property type="match status" value="1"/>
</dbReference>
<dbReference type="SUPFAM" id="SSF52980">
    <property type="entry name" value="Restriction endonuclease-like"/>
    <property type="match status" value="1"/>
</dbReference>
<accession>A0A1I2TL79</accession>
<dbReference type="InterPro" id="IPR051703">
    <property type="entry name" value="NF-kappa-B_Signaling_Reg"/>
</dbReference>
<dbReference type="PANTHER" id="PTHR46609">
    <property type="entry name" value="EXONUCLEASE, PHAGE-TYPE/RECB, C-TERMINAL DOMAIN-CONTAINING PROTEIN"/>
    <property type="match status" value="1"/>
</dbReference>
<feature type="domain" description="YqaJ viral recombinase" evidence="1">
    <location>
        <begin position="26"/>
        <end position="171"/>
    </location>
</feature>
<protein>
    <submittedName>
        <fullName evidence="2">YqaJ-like recombinase domain-containing protein</fullName>
    </submittedName>
</protein>
<evidence type="ECO:0000313" key="3">
    <source>
        <dbReference type="Proteomes" id="UP000199229"/>
    </source>
</evidence>
<dbReference type="InterPro" id="IPR011335">
    <property type="entry name" value="Restrct_endonuc-II-like"/>
</dbReference>
<name>A0A1I2TL79_9HYPH</name>
<dbReference type="Gene3D" id="3.90.320.10">
    <property type="match status" value="1"/>
</dbReference>
<reference evidence="3" key="1">
    <citation type="submission" date="2016-10" db="EMBL/GenBank/DDBJ databases">
        <authorList>
            <person name="Varghese N."/>
            <person name="Submissions S."/>
        </authorList>
    </citation>
    <scope>NUCLEOTIDE SEQUENCE [LARGE SCALE GENOMIC DNA]</scope>
    <source>
        <strain evidence="3">Gh-105</strain>
    </source>
</reference>
<dbReference type="Proteomes" id="UP000199229">
    <property type="component" value="Unassembled WGS sequence"/>
</dbReference>
<evidence type="ECO:0000259" key="1">
    <source>
        <dbReference type="Pfam" id="PF09588"/>
    </source>
</evidence>
<dbReference type="InterPro" id="IPR019080">
    <property type="entry name" value="YqaJ_viral_recombinase"/>
</dbReference>